<dbReference type="EMBL" id="JAIWYP010000011">
    <property type="protein sequence ID" value="KAH3737638.1"/>
    <property type="molecule type" value="Genomic_DNA"/>
</dbReference>
<evidence type="ECO:0000313" key="2">
    <source>
        <dbReference type="Proteomes" id="UP000828390"/>
    </source>
</evidence>
<organism evidence="1 2">
    <name type="scientific">Dreissena polymorpha</name>
    <name type="common">Zebra mussel</name>
    <name type="synonym">Mytilus polymorpha</name>
    <dbReference type="NCBI Taxonomy" id="45954"/>
    <lineage>
        <taxon>Eukaryota</taxon>
        <taxon>Metazoa</taxon>
        <taxon>Spiralia</taxon>
        <taxon>Lophotrochozoa</taxon>
        <taxon>Mollusca</taxon>
        <taxon>Bivalvia</taxon>
        <taxon>Autobranchia</taxon>
        <taxon>Heteroconchia</taxon>
        <taxon>Euheterodonta</taxon>
        <taxon>Imparidentia</taxon>
        <taxon>Neoheterodontei</taxon>
        <taxon>Myida</taxon>
        <taxon>Dreissenoidea</taxon>
        <taxon>Dreissenidae</taxon>
        <taxon>Dreissena</taxon>
    </lineage>
</organism>
<sequence>MEPRQHRVVRTTLSTTWNQENIVWYVLLYVPHGTKTTSCDTFYSKYHMEPSQHRVVRTTLSTTWNQENIVWYVLL</sequence>
<reference evidence="1" key="2">
    <citation type="submission" date="2020-11" db="EMBL/GenBank/DDBJ databases">
        <authorList>
            <person name="McCartney M.A."/>
            <person name="Auch B."/>
            <person name="Kono T."/>
            <person name="Mallez S."/>
            <person name="Becker A."/>
            <person name="Gohl D.M."/>
            <person name="Silverstein K.A.T."/>
            <person name="Koren S."/>
            <person name="Bechman K.B."/>
            <person name="Herman A."/>
            <person name="Abrahante J.E."/>
            <person name="Garbe J."/>
        </authorList>
    </citation>
    <scope>NUCLEOTIDE SEQUENCE</scope>
    <source>
        <strain evidence="1">Duluth1</strain>
        <tissue evidence="1">Whole animal</tissue>
    </source>
</reference>
<dbReference type="Proteomes" id="UP000828390">
    <property type="component" value="Unassembled WGS sequence"/>
</dbReference>
<gene>
    <name evidence="1" type="ORF">DPMN_044231</name>
</gene>
<keyword evidence="2" id="KW-1185">Reference proteome</keyword>
<proteinExistence type="predicted"/>
<accession>A0A9D4D210</accession>
<dbReference type="AlphaFoldDB" id="A0A9D4D210"/>
<reference evidence="1" key="1">
    <citation type="journal article" date="2019" name="bioRxiv">
        <title>The Genome of the Zebra Mussel, Dreissena polymorpha: A Resource for Invasive Species Research.</title>
        <authorList>
            <person name="McCartney M.A."/>
            <person name="Auch B."/>
            <person name="Kono T."/>
            <person name="Mallez S."/>
            <person name="Zhang Y."/>
            <person name="Obille A."/>
            <person name="Becker A."/>
            <person name="Abrahante J.E."/>
            <person name="Garbe J."/>
            <person name="Badalamenti J.P."/>
            <person name="Herman A."/>
            <person name="Mangelson H."/>
            <person name="Liachko I."/>
            <person name="Sullivan S."/>
            <person name="Sone E.D."/>
            <person name="Koren S."/>
            <person name="Silverstein K.A.T."/>
            <person name="Beckman K.B."/>
            <person name="Gohl D.M."/>
        </authorList>
    </citation>
    <scope>NUCLEOTIDE SEQUENCE</scope>
    <source>
        <strain evidence="1">Duluth1</strain>
        <tissue evidence="1">Whole animal</tissue>
    </source>
</reference>
<protein>
    <submittedName>
        <fullName evidence="1">Uncharacterized protein</fullName>
    </submittedName>
</protein>
<comment type="caution">
    <text evidence="1">The sequence shown here is derived from an EMBL/GenBank/DDBJ whole genome shotgun (WGS) entry which is preliminary data.</text>
</comment>
<name>A0A9D4D210_DREPO</name>
<evidence type="ECO:0000313" key="1">
    <source>
        <dbReference type="EMBL" id="KAH3737638.1"/>
    </source>
</evidence>